<reference evidence="1 2" key="1">
    <citation type="submission" date="2023-02" db="EMBL/GenBank/DDBJ databases">
        <title>LHISI_Scaffold_Assembly.</title>
        <authorList>
            <person name="Stuart O.P."/>
            <person name="Cleave R."/>
            <person name="Magrath M.J.L."/>
            <person name="Mikheyev A.S."/>
        </authorList>
    </citation>
    <scope>NUCLEOTIDE SEQUENCE [LARGE SCALE GENOMIC DNA]</scope>
    <source>
        <strain evidence="1">Daus_M_001</strain>
        <tissue evidence="1">Leg muscle</tissue>
    </source>
</reference>
<accession>A0ABQ9ICI9</accession>
<proteinExistence type="predicted"/>
<sequence length="68" mass="7829">MVNPIGKDRKRTRRPENFGPLIRTKAEQFASDLGKMTLRQHWLDGWSVCSESGDIDVQVANDWQTDLL</sequence>
<gene>
    <name evidence="1" type="ORF">PR048_007044</name>
</gene>
<evidence type="ECO:0000313" key="2">
    <source>
        <dbReference type="Proteomes" id="UP001159363"/>
    </source>
</evidence>
<dbReference type="Proteomes" id="UP001159363">
    <property type="component" value="Chromosome 2"/>
</dbReference>
<name>A0ABQ9ICI9_9NEOP</name>
<comment type="caution">
    <text evidence="1">The sequence shown here is derived from an EMBL/GenBank/DDBJ whole genome shotgun (WGS) entry which is preliminary data.</text>
</comment>
<organism evidence="1 2">
    <name type="scientific">Dryococelus australis</name>
    <dbReference type="NCBI Taxonomy" id="614101"/>
    <lineage>
        <taxon>Eukaryota</taxon>
        <taxon>Metazoa</taxon>
        <taxon>Ecdysozoa</taxon>
        <taxon>Arthropoda</taxon>
        <taxon>Hexapoda</taxon>
        <taxon>Insecta</taxon>
        <taxon>Pterygota</taxon>
        <taxon>Neoptera</taxon>
        <taxon>Polyneoptera</taxon>
        <taxon>Phasmatodea</taxon>
        <taxon>Verophasmatodea</taxon>
        <taxon>Anareolatae</taxon>
        <taxon>Phasmatidae</taxon>
        <taxon>Eurycanthinae</taxon>
        <taxon>Dryococelus</taxon>
    </lineage>
</organism>
<evidence type="ECO:0000313" key="1">
    <source>
        <dbReference type="EMBL" id="KAJ8894393.1"/>
    </source>
</evidence>
<dbReference type="EMBL" id="JARBHB010000002">
    <property type="protein sequence ID" value="KAJ8894393.1"/>
    <property type="molecule type" value="Genomic_DNA"/>
</dbReference>
<protein>
    <submittedName>
        <fullName evidence="1">Uncharacterized protein</fullName>
    </submittedName>
</protein>
<keyword evidence="2" id="KW-1185">Reference proteome</keyword>